<keyword evidence="1" id="KW-0812">Transmembrane</keyword>
<dbReference type="AlphaFoldDB" id="A0A2H0KP71"/>
<reference evidence="2 3" key="1">
    <citation type="submission" date="2017-09" db="EMBL/GenBank/DDBJ databases">
        <title>Depth-based differentiation of microbial function through sediment-hosted aquifers and enrichment of novel symbionts in the deep terrestrial subsurface.</title>
        <authorList>
            <person name="Probst A.J."/>
            <person name="Ladd B."/>
            <person name="Jarett J.K."/>
            <person name="Geller-Mcgrath D.E."/>
            <person name="Sieber C.M."/>
            <person name="Emerson J.B."/>
            <person name="Anantharaman K."/>
            <person name="Thomas B.C."/>
            <person name="Malmstrom R."/>
            <person name="Stieglmeier M."/>
            <person name="Klingl A."/>
            <person name="Woyke T."/>
            <person name="Ryan C.M."/>
            <person name="Banfield J.F."/>
        </authorList>
    </citation>
    <scope>NUCLEOTIDE SEQUENCE [LARGE SCALE GENOMIC DNA]</scope>
    <source>
        <strain evidence="2">CG11_big_fil_rev_8_21_14_0_20_35_14</strain>
    </source>
</reference>
<organism evidence="2 3">
    <name type="scientific">Candidatus Roizmanbacteria bacterium CG11_big_fil_rev_8_21_14_0_20_35_14</name>
    <dbReference type="NCBI Taxonomy" id="1974855"/>
    <lineage>
        <taxon>Bacteria</taxon>
        <taxon>Candidatus Roizmaniibacteriota</taxon>
    </lineage>
</organism>
<feature type="non-terminal residue" evidence="2">
    <location>
        <position position="1"/>
    </location>
</feature>
<feature type="transmembrane region" description="Helical" evidence="1">
    <location>
        <begin position="88"/>
        <end position="108"/>
    </location>
</feature>
<keyword evidence="1" id="KW-0472">Membrane</keyword>
<gene>
    <name evidence="2" type="ORF">COV86_04335</name>
</gene>
<feature type="transmembrane region" description="Helical" evidence="1">
    <location>
        <begin position="28"/>
        <end position="50"/>
    </location>
</feature>
<keyword evidence="1" id="KW-1133">Transmembrane helix</keyword>
<sequence>IFLGLLLIILFFKYRLEPLKEVWKKYKVIFVFILILFTSLLIGFSQYTLFENAVGSLYLIRLLLYLGYWGYLGYWIKKSPGSKKTIKTSLNIFVVLTVITTITQYLLYPDLRNLFYQGWDPHL</sequence>
<name>A0A2H0KP71_9BACT</name>
<evidence type="ECO:0000313" key="3">
    <source>
        <dbReference type="Proteomes" id="UP000229570"/>
    </source>
</evidence>
<feature type="non-terminal residue" evidence="2">
    <location>
        <position position="123"/>
    </location>
</feature>
<dbReference type="EMBL" id="PCVL01000066">
    <property type="protein sequence ID" value="PIQ72184.1"/>
    <property type="molecule type" value="Genomic_DNA"/>
</dbReference>
<accession>A0A2H0KP71</accession>
<protein>
    <submittedName>
        <fullName evidence="2">Uncharacterized protein</fullName>
    </submittedName>
</protein>
<evidence type="ECO:0000313" key="2">
    <source>
        <dbReference type="EMBL" id="PIQ72184.1"/>
    </source>
</evidence>
<dbReference type="Proteomes" id="UP000229570">
    <property type="component" value="Unassembled WGS sequence"/>
</dbReference>
<feature type="transmembrane region" description="Helical" evidence="1">
    <location>
        <begin position="56"/>
        <end position="76"/>
    </location>
</feature>
<proteinExistence type="predicted"/>
<comment type="caution">
    <text evidence="2">The sequence shown here is derived from an EMBL/GenBank/DDBJ whole genome shotgun (WGS) entry which is preliminary data.</text>
</comment>
<evidence type="ECO:0000256" key="1">
    <source>
        <dbReference type="SAM" id="Phobius"/>
    </source>
</evidence>